<protein>
    <submittedName>
        <fullName evidence="1">Uncharacterized protein</fullName>
    </submittedName>
</protein>
<dbReference type="EnsemblMetazoa" id="XM_020008076.1">
    <property type="protein sequence ID" value="XP_019863635.1"/>
    <property type="gene ID" value="LOC109592687"/>
</dbReference>
<name>A0AAN0K2R8_AMPQE</name>
<dbReference type="Proteomes" id="UP000007879">
    <property type="component" value="Unassembled WGS sequence"/>
</dbReference>
<sequence>MATPTAAEKFESVYGDIIDVLKVDRPSYLVAANRFFARYIIEEPLRKQIFDSSGETAVKLLLDGLHAAIERDPKYLDDVVEVSSEGHPSLCVAFKKMNEEEGSNPVSVTAVSTVTSAPCSTETSTETHIQSNEVVSLLEDQVQSNPDAVLAVNDLSNKFDSLYSLASSSL</sequence>
<reference evidence="1" key="2">
    <citation type="submission" date="2024-06" db="UniProtKB">
        <authorList>
            <consortium name="EnsemblMetazoa"/>
        </authorList>
    </citation>
    <scope>IDENTIFICATION</scope>
</reference>
<keyword evidence="2" id="KW-1185">Reference proteome</keyword>
<dbReference type="RefSeq" id="XP_019863635.1">
    <property type="nucleotide sequence ID" value="XM_020008076.1"/>
</dbReference>
<dbReference type="GeneID" id="109592687"/>
<dbReference type="AlphaFoldDB" id="A0AAN0K2R8"/>
<evidence type="ECO:0000313" key="1">
    <source>
        <dbReference type="EnsemblMetazoa" id="XP_019863635.1"/>
    </source>
</evidence>
<dbReference type="KEGG" id="aqu:109592687"/>
<proteinExistence type="predicted"/>
<reference evidence="2" key="1">
    <citation type="journal article" date="2010" name="Nature">
        <title>The Amphimedon queenslandica genome and the evolution of animal complexity.</title>
        <authorList>
            <person name="Srivastava M."/>
            <person name="Simakov O."/>
            <person name="Chapman J."/>
            <person name="Fahey B."/>
            <person name="Gauthier M.E."/>
            <person name="Mitros T."/>
            <person name="Richards G.S."/>
            <person name="Conaco C."/>
            <person name="Dacre M."/>
            <person name="Hellsten U."/>
            <person name="Larroux C."/>
            <person name="Putnam N.H."/>
            <person name="Stanke M."/>
            <person name="Adamska M."/>
            <person name="Darling A."/>
            <person name="Degnan S.M."/>
            <person name="Oakley T.H."/>
            <person name="Plachetzki D.C."/>
            <person name="Zhai Y."/>
            <person name="Adamski M."/>
            <person name="Calcino A."/>
            <person name="Cummins S.F."/>
            <person name="Goodstein D.M."/>
            <person name="Harris C."/>
            <person name="Jackson D.J."/>
            <person name="Leys S.P."/>
            <person name="Shu S."/>
            <person name="Woodcroft B.J."/>
            <person name="Vervoort M."/>
            <person name="Kosik K.S."/>
            <person name="Manning G."/>
            <person name="Degnan B.M."/>
            <person name="Rokhsar D.S."/>
        </authorList>
    </citation>
    <scope>NUCLEOTIDE SEQUENCE [LARGE SCALE GENOMIC DNA]</scope>
</reference>
<organism evidence="1 2">
    <name type="scientific">Amphimedon queenslandica</name>
    <name type="common">Sponge</name>
    <dbReference type="NCBI Taxonomy" id="400682"/>
    <lineage>
        <taxon>Eukaryota</taxon>
        <taxon>Metazoa</taxon>
        <taxon>Porifera</taxon>
        <taxon>Demospongiae</taxon>
        <taxon>Heteroscleromorpha</taxon>
        <taxon>Haplosclerida</taxon>
        <taxon>Niphatidae</taxon>
        <taxon>Amphimedon</taxon>
    </lineage>
</organism>
<evidence type="ECO:0000313" key="2">
    <source>
        <dbReference type="Proteomes" id="UP000007879"/>
    </source>
</evidence>
<accession>A0AAN0K2R8</accession>